<evidence type="ECO:0000313" key="3">
    <source>
        <dbReference type="Proteomes" id="UP000248764"/>
    </source>
</evidence>
<protein>
    <recommendedName>
        <fullName evidence="4">DUF3558 domain-containing protein</fullName>
    </recommendedName>
</protein>
<dbReference type="AlphaFoldDB" id="A0A2W2BBP2"/>
<evidence type="ECO:0000256" key="1">
    <source>
        <dbReference type="SAM" id="MobiDB-lite"/>
    </source>
</evidence>
<dbReference type="EMBL" id="POTW01000034">
    <property type="protein sequence ID" value="PZF82710.1"/>
    <property type="molecule type" value="Genomic_DNA"/>
</dbReference>
<dbReference type="InterPro" id="IPR024520">
    <property type="entry name" value="DUF3558"/>
</dbReference>
<feature type="region of interest" description="Disordered" evidence="1">
    <location>
        <begin position="1"/>
        <end position="34"/>
    </location>
</feature>
<feature type="compositionally biased region" description="Low complexity" evidence="1">
    <location>
        <begin position="66"/>
        <end position="84"/>
    </location>
</feature>
<evidence type="ECO:0008006" key="4">
    <source>
        <dbReference type="Google" id="ProtNLM"/>
    </source>
</evidence>
<sequence>MGQDRRTQGVRYLDVRRGAATRGHARGHPPVGSWSVKQSLKRTLVLLPISLLLLAACGDDDGGTGSDDSASPQAPASEAAPSDDAGSDDDSAGALDQSTDLCSLVSEETLAASDLTAADGSQRDRAGLPACVWDSLDRTIAVAVDFAYALGPIEEGGMEVEEINGRPVQVAYDSEMTCFYSFTVDDQTKVDVIVEDLGDPTVTPGEPCDAGRAALDDVMEKTG</sequence>
<comment type="caution">
    <text evidence="2">The sequence shown here is derived from an EMBL/GenBank/DDBJ whole genome shotgun (WGS) entry which is preliminary data.</text>
</comment>
<feature type="compositionally biased region" description="Basic and acidic residues" evidence="1">
    <location>
        <begin position="1"/>
        <end position="17"/>
    </location>
</feature>
<evidence type="ECO:0000313" key="2">
    <source>
        <dbReference type="EMBL" id="PZF82710.1"/>
    </source>
</evidence>
<keyword evidence="3" id="KW-1185">Reference proteome</keyword>
<accession>A0A2W2BBP2</accession>
<organism evidence="2 3">
    <name type="scientific">Jiangella anatolica</name>
    <dbReference type="NCBI Taxonomy" id="2670374"/>
    <lineage>
        <taxon>Bacteria</taxon>
        <taxon>Bacillati</taxon>
        <taxon>Actinomycetota</taxon>
        <taxon>Actinomycetes</taxon>
        <taxon>Jiangellales</taxon>
        <taxon>Jiangellaceae</taxon>
        <taxon>Jiangella</taxon>
    </lineage>
</organism>
<dbReference type="Proteomes" id="UP000248764">
    <property type="component" value="Unassembled WGS sequence"/>
</dbReference>
<feature type="region of interest" description="Disordered" evidence="1">
    <location>
        <begin position="61"/>
        <end position="94"/>
    </location>
</feature>
<name>A0A2W2BBP2_9ACTN</name>
<reference evidence="2 3" key="1">
    <citation type="submission" date="2018-01" db="EMBL/GenBank/DDBJ databases">
        <title>Draft genome sequence of Jiangella sp. GTF31.</title>
        <authorList>
            <person name="Sahin N."/>
            <person name="Ay H."/>
            <person name="Saygin H."/>
        </authorList>
    </citation>
    <scope>NUCLEOTIDE SEQUENCE [LARGE SCALE GENOMIC DNA]</scope>
    <source>
        <strain evidence="2 3">GTF31</strain>
    </source>
</reference>
<dbReference type="Pfam" id="PF12079">
    <property type="entry name" value="DUF3558"/>
    <property type="match status" value="1"/>
</dbReference>
<proteinExistence type="predicted"/>
<gene>
    <name evidence="2" type="ORF">C1I92_15760</name>
</gene>